<evidence type="ECO:0000313" key="4">
    <source>
        <dbReference type="Proteomes" id="UP000580250"/>
    </source>
</evidence>
<dbReference type="PANTHER" id="PTHR21974:SF2">
    <property type="entry name" value="RE15880P"/>
    <property type="match status" value="1"/>
</dbReference>
<sequence length="635" mass="74524">MGNCLSNIFIQRGMDLIFRFLQLRQSNPTSNLSHSPNPEGPVDDIQDEIRAEGTQRVRIEVPKQELTETLLQEYLELERMARRLEKKQVLSNWETKNHQADEAMRKLVHLEARHKELKKQTEKARADLEHLEQPGIRAHLRQQGIYQSRHEKAKELVDSAIVKEETSLKELATIKAEYSRAQLVANRYREKCEKLEKAHQKQEEIYCSVNGSAEYMDLVAVREMESAQEWLQRVTLAKFKWTNGRALLIHASIQLSYGLTSWEELQQINGARSRYFTAVEARNNFVNSINNIQSCRVYLGRVRFPYVTEEEIQSMELAIQNAFNDLQSNVALKRVLTICQGMQDKLNSLILWFDKVINQTIIRDLDKANANVEKLWTQTRELRMELLRKLVHEKLGREIEAKELDIGEEEEDDDNFEEEEVRNEELELNVGEVNNEEGEEENLNGEVVDEERGFESEDGELRGEEENLRNEEEVNEGNQVELKEEEEDWGNKEEDEGSEEKSKSEEDESRNEEEELKNKEEESKNEVNEEKIREGDRRHIHRKKVIFVPNHQIASPSTSSITLSSHNLYDDVQRRIRKFEQIRYRKKNEPNNEMLRLTSLQVGEFLQYVHKMPTEFFFNNFGSLGVDRVIFVLPH</sequence>
<dbReference type="Proteomes" id="UP000580250">
    <property type="component" value="Unassembled WGS sequence"/>
</dbReference>
<feature type="compositionally biased region" description="Acidic residues" evidence="2">
    <location>
        <begin position="434"/>
        <end position="449"/>
    </location>
</feature>
<evidence type="ECO:0000256" key="2">
    <source>
        <dbReference type="SAM" id="MobiDB-lite"/>
    </source>
</evidence>
<organism evidence="3 4">
    <name type="scientific">Meloidogyne enterolobii</name>
    <name type="common">Root-knot nematode worm</name>
    <name type="synonym">Meloidogyne mayaguensis</name>
    <dbReference type="NCBI Taxonomy" id="390850"/>
    <lineage>
        <taxon>Eukaryota</taxon>
        <taxon>Metazoa</taxon>
        <taxon>Ecdysozoa</taxon>
        <taxon>Nematoda</taxon>
        <taxon>Chromadorea</taxon>
        <taxon>Rhabditida</taxon>
        <taxon>Tylenchina</taxon>
        <taxon>Tylenchomorpha</taxon>
        <taxon>Tylenchoidea</taxon>
        <taxon>Meloidogynidae</taxon>
        <taxon>Meloidogyninae</taxon>
        <taxon>Meloidogyne</taxon>
    </lineage>
</organism>
<feature type="compositionally biased region" description="Acidic residues" evidence="2">
    <location>
        <begin position="505"/>
        <end position="515"/>
    </location>
</feature>
<evidence type="ECO:0000313" key="3">
    <source>
        <dbReference type="EMBL" id="CAD2175729.1"/>
    </source>
</evidence>
<feature type="region of interest" description="Disordered" evidence="2">
    <location>
        <begin position="403"/>
        <end position="535"/>
    </location>
</feature>
<feature type="coiled-coil region" evidence="1">
    <location>
        <begin position="178"/>
        <end position="205"/>
    </location>
</feature>
<gene>
    <name evidence="3" type="ORF">MENT_LOCUS27471</name>
</gene>
<accession>A0A6V7VLH0</accession>
<evidence type="ECO:0000256" key="1">
    <source>
        <dbReference type="SAM" id="Coils"/>
    </source>
</evidence>
<feature type="compositionally biased region" description="Acidic residues" evidence="2">
    <location>
        <begin position="483"/>
        <end position="498"/>
    </location>
</feature>
<reference evidence="3 4" key="1">
    <citation type="submission" date="2020-08" db="EMBL/GenBank/DDBJ databases">
        <authorList>
            <person name="Koutsovoulos G."/>
            <person name="Danchin GJ E."/>
        </authorList>
    </citation>
    <scope>NUCLEOTIDE SEQUENCE [LARGE SCALE GENOMIC DNA]</scope>
</reference>
<dbReference type="GO" id="GO:0005929">
    <property type="term" value="C:cilium"/>
    <property type="evidence" value="ECO:0007669"/>
    <property type="project" value="TreeGrafter"/>
</dbReference>
<feature type="compositionally biased region" description="Basic and acidic residues" evidence="2">
    <location>
        <begin position="516"/>
        <end position="535"/>
    </location>
</feature>
<comment type="caution">
    <text evidence="3">The sequence shown here is derived from an EMBL/GenBank/DDBJ whole genome shotgun (WGS) entry which is preliminary data.</text>
</comment>
<feature type="coiled-coil region" evidence="1">
    <location>
        <begin position="67"/>
        <end position="127"/>
    </location>
</feature>
<dbReference type="OrthoDB" id="6432391at2759"/>
<keyword evidence="1" id="KW-0175">Coiled coil</keyword>
<protein>
    <submittedName>
        <fullName evidence="3">Uncharacterized protein</fullName>
    </submittedName>
</protein>
<proteinExistence type="predicted"/>
<dbReference type="EMBL" id="CAJEWN010000260">
    <property type="protein sequence ID" value="CAD2175729.1"/>
    <property type="molecule type" value="Genomic_DNA"/>
</dbReference>
<feature type="compositionally biased region" description="Basic and acidic residues" evidence="2">
    <location>
        <begin position="450"/>
        <end position="472"/>
    </location>
</feature>
<dbReference type="PANTHER" id="PTHR21974">
    <property type="entry name" value="RE15880P"/>
    <property type="match status" value="1"/>
</dbReference>
<feature type="compositionally biased region" description="Acidic residues" evidence="2">
    <location>
        <begin position="406"/>
        <end position="422"/>
    </location>
</feature>
<name>A0A6V7VLH0_MELEN</name>
<dbReference type="AlphaFoldDB" id="A0A6V7VLH0"/>